<name>A4C5G9_9GAMM</name>
<dbReference type="AlphaFoldDB" id="A4C5G9"/>
<feature type="domain" description="DUF547" evidence="3">
    <location>
        <begin position="119"/>
        <end position="231"/>
    </location>
</feature>
<dbReference type="EMBL" id="AAOH01000001">
    <property type="protein sequence ID" value="EAR30801.1"/>
    <property type="molecule type" value="Genomic_DNA"/>
</dbReference>
<dbReference type="OrthoDB" id="526867at2"/>
<keyword evidence="2" id="KW-0732">Signal</keyword>
<evidence type="ECO:0000256" key="2">
    <source>
        <dbReference type="SAM" id="SignalP"/>
    </source>
</evidence>
<gene>
    <name evidence="4" type="ORF">PTD2_04491</name>
</gene>
<protein>
    <recommendedName>
        <fullName evidence="3">DUF547 domain-containing protein</fullName>
    </recommendedName>
</protein>
<keyword evidence="5" id="KW-1185">Reference proteome</keyword>
<evidence type="ECO:0000313" key="5">
    <source>
        <dbReference type="Proteomes" id="UP000006201"/>
    </source>
</evidence>
<dbReference type="PANTHER" id="PTHR23054:SF20">
    <property type="entry name" value="DUF547 DOMAIN-CONTAINING PROTEIN"/>
    <property type="match status" value="1"/>
</dbReference>
<organism evidence="4 5">
    <name type="scientific">Pseudoalteromonas tunicata D2</name>
    <dbReference type="NCBI Taxonomy" id="87626"/>
    <lineage>
        <taxon>Bacteria</taxon>
        <taxon>Pseudomonadati</taxon>
        <taxon>Pseudomonadota</taxon>
        <taxon>Gammaproteobacteria</taxon>
        <taxon>Alteromonadales</taxon>
        <taxon>Pseudoalteromonadaceae</taxon>
        <taxon>Pseudoalteromonas</taxon>
    </lineage>
</organism>
<dbReference type="Proteomes" id="UP000006201">
    <property type="component" value="Unassembled WGS sequence"/>
</dbReference>
<evidence type="ECO:0000259" key="3">
    <source>
        <dbReference type="Pfam" id="PF04784"/>
    </source>
</evidence>
<evidence type="ECO:0000313" key="4">
    <source>
        <dbReference type="EMBL" id="EAR30801.1"/>
    </source>
</evidence>
<dbReference type="STRING" id="87626.PTD2_04491"/>
<feature type="region of interest" description="Disordered" evidence="1">
    <location>
        <begin position="370"/>
        <end position="394"/>
    </location>
</feature>
<evidence type="ECO:0000256" key="1">
    <source>
        <dbReference type="SAM" id="MobiDB-lite"/>
    </source>
</evidence>
<proteinExistence type="predicted"/>
<comment type="caution">
    <text evidence="4">The sequence shown here is derived from an EMBL/GenBank/DDBJ whole genome shotgun (WGS) entry which is preliminary data.</text>
</comment>
<feature type="chain" id="PRO_5002667141" description="DUF547 domain-containing protein" evidence="2">
    <location>
        <begin position="20"/>
        <end position="394"/>
    </location>
</feature>
<sequence>MKKYILLATLFLTPTLVLADETKLAPEFQGETWNSKYKISYDDLNNVLDLMVLDTGLSNRDSMSTNRANIGTKLKASRNKHTGLEANRFYFEAFKTDELKSVFTKIRQSLEQLPTELPLKELKRKEQLAYWLNLYNVTVLEQLINRYPIAKLEDELTDEDSFLNEKLLTVAGHKLSLKQIQDEILFEKFGDKPTVIYGLYQGNIGSPNIRTEAYTGDKVDLQLERNATEFINSNRGVFRHGKNKVRVSQFYEQHAKYFPNFKEDLVKHLSLYLKGEMKTYLLSAKRITADMEDWSITDVYGSMRSYGTSANNNSAAILDSASANSTDSSRDGSGGGVSAFNLALISDQVASRTISFGRFSAEQADMLRKIQDKKTQTGSSVTVTDLSSDDKNDN</sequence>
<accession>A4C5G9</accession>
<dbReference type="HOGENOM" id="CLU_058816_0_0_6"/>
<dbReference type="Pfam" id="PF04784">
    <property type="entry name" value="DUF547"/>
    <property type="match status" value="1"/>
</dbReference>
<dbReference type="eggNOG" id="COG0398">
    <property type="taxonomic scope" value="Bacteria"/>
</dbReference>
<dbReference type="PANTHER" id="PTHR23054">
    <property type="entry name" value="TERNARY COMPLEX FACTOR MIP1, LEUCINE-ZIPPER-RELATED"/>
    <property type="match status" value="1"/>
</dbReference>
<dbReference type="RefSeq" id="WP_009837098.1">
    <property type="nucleotide sequence ID" value="NZ_AAOH01000001.1"/>
</dbReference>
<dbReference type="InterPro" id="IPR006869">
    <property type="entry name" value="DUF547"/>
</dbReference>
<reference evidence="4 5" key="1">
    <citation type="submission" date="2006-02" db="EMBL/GenBank/DDBJ databases">
        <authorList>
            <person name="Moran M.A."/>
            <person name="Kjelleberg S."/>
            <person name="Egan S."/>
            <person name="Saunders N."/>
            <person name="Thomas T."/>
            <person name="Ferriera S."/>
            <person name="Johnson J."/>
            <person name="Kravitz S."/>
            <person name="Halpern A."/>
            <person name="Remington K."/>
            <person name="Beeson K."/>
            <person name="Tran B."/>
            <person name="Rogers Y.-H."/>
            <person name="Friedman R."/>
            <person name="Venter J.C."/>
        </authorList>
    </citation>
    <scope>NUCLEOTIDE SEQUENCE [LARGE SCALE GENOMIC DNA]</scope>
    <source>
        <strain evidence="4 5">D2</strain>
    </source>
</reference>
<feature type="signal peptide" evidence="2">
    <location>
        <begin position="1"/>
        <end position="19"/>
    </location>
</feature>